<keyword evidence="2" id="KW-0472">Membrane</keyword>
<feature type="region of interest" description="Disordered" evidence="1">
    <location>
        <begin position="57"/>
        <end position="106"/>
    </location>
</feature>
<protein>
    <submittedName>
        <fullName evidence="3">DivIVA domain-containing protein</fullName>
    </submittedName>
</protein>
<proteinExistence type="predicted"/>
<dbReference type="Proteomes" id="UP000294071">
    <property type="component" value="Unassembled WGS sequence"/>
</dbReference>
<reference evidence="3 4" key="1">
    <citation type="submission" date="2019-01" db="EMBL/GenBank/DDBJ databases">
        <title>Novel species of Nocardioides.</title>
        <authorList>
            <person name="Liu Q."/>
            <person name="Xin Y.-H."/>
        </authorList>
    </citation>
    <scope>NUCLEOTIDE SEQUENCE [LARGE SCALE GENOMIC DNA]</scope>
    <source>
        <strain evidence="3 4">CGMCC 4.6882</strain>
    </source>
</reference>
<comment type="caution">
    <text evidence="3">The sequence shown here is derived from an EMBL/GenBank/DDBJ whole genome shotgun (WGS) entry which is preliminary data.</text>
</comment>
<gene>
    <name evidence="3" type="ORF">EUA93_10725</name>
</gene>
<dbReference type="EMBL" id="SDWT01000001">
    <property type="protein sequence ID" value="RYB95860.1"/>
    <property type="molecule type" value="Genomic_DNA"/>
</dbReference>
<accession>A0A4Q2S2D3</accession>
<organism evidence="3 4">
    <name type="scientific">Nocardioides oleivorans</name>
    <dbReference type="NCBI Taxonomy" id="273676"/>
    <lineage>
        <taxon>Bacteria</taxon>
        <taxon>Bacillati</taxon>
        <taxon>Actinomycetota</taxon>
        <taxon>Actinomycetes</taxon>
        <taxon>Propionibacteriales</taxon>
        <taxon>Nocardioidaceae</taxon>
        <taxon>Nocardioides</taxon>
    </lineage>
</organism>
<dbReference type="NCBIfam" id="TIGR03544">
    <property type="entry name" value="DivI1A_domain"/>
    <property type="match status" value="1"/>
</dbReference>
<sequence length="136" mass="14360">MGEVDQAIDLIFDNLELPEQRFGAEHIMDLRFTPVRLRQGYDIGEVDSWLDLAAAETARRESGGAAPEQAPPAPEPAPEVPQPAPTPQPQAAPARSSYEPTTSSAITEVSSGGPALYLILAGILVVIGVVVYALVA</sequence>
<evidence type="ECO:0000313" key="4">
    <source>
        <dbReference type="Proteomes" id="UP000294071"/>
    </source>
</evidence>
<feature type="transmembrane region" description="Helical" evidence="2">
    <location>
        <begin position="115"/>
        <end position="135"/>
    </location>
</feature>
<keyword evidence="2" id="KW-1133">Transmembrane helix</keyword>
<evidence type="ECO:0000256" key="2">
    <source>
        <dbReference type="SAM" id="Phobius"/>
    </source>
</evidence>
<feature type="compositionally biased region" description="Pro residues" evidence="1">
    <location>
        <begin position="69"/>
        <end position="90"/>
    </location>
</feature>
<keyword evidence="4" id="KW-1185">Reference proteome</keyword>
<dbReference type="OrthoDB" id="5198800at2"/>
<evidence type="ECO:0000256" key="1">
    <source>
        <dbReference type="SAM" id="MobiDB-lite"/>
    </source>
</evidence>
<keyword evidence="2" id="KW-0812">Transmembrane</keyword>
<dbReference type="AlphaFoldDB" id="A0A4Q2S2D3"/>
<evidence type="ECO:0000313" key="3">
    <source>
        <dbReference type="EMBL" id="RYB95860.1"/>
    </source>
</evidence>
<name>A0A4Q2S2D3_9ACTN</name>
<dbReference type="InterPro" id="IPR019933">
    <property type="entry name" value="DivIVA_domain"/>
</dbReference>